<organism evidence="3 4">
    <name type="scientific">Emericellopsis cladophorae</name>
    <dbReference type="NCBI Taxonomy" id="2686198"/>
    <lineage>
        <taxon>Eukaryota</taxon>
        <taxon>Fungi</taxon>
        <taxon>Dikarya</taxon>
        <taxon>Ascomycota</taxon>
        <taxon>Pezizomycotina</taxon>
        <taxon>Sordariomycetes</taxon>
        <taxon>Hypocreomycetidae</taxon>
        <taxon>Hypocreales</taxon>
        <taxon>Bionectriaceae</taxon>
        <taxon>Emericellopsis</taxon>
    </lineage>
</organism>
<feature type="compositionally biased region" description="Pro residues" evidence="1">
    <location>
        <begin position="289"/>
        <end position="303"/>
    </location>
</feature>
<feature type="compositionally biased region" description="Basic and acidic residues" evidence="1">
    <location>
        <begin position="196"/>
        <end position="205"/>
    </location>
</feature>
<feature type="compositionally biased region" description="Low complexity" evidence="1">
    <location>
        <begin position="58"/>
        <end position="70"/>
    </location>
</feature>
<comment type="caution">
    <text evidence="3">The sequence shown here is derived from an EMBL/GenBank/DDBJ whole genome shotgun (WGS) entry which is preliminary data.</text>
</comment>
<dbReference type="Pfam" id="PF11915">
    <property type="entry name" value="DUF3433"/>
    <property type="match status" value="1"/>
</dbReference>
<dbReference type="PANTHER" id="PTHR37544:SF1">
    <property type="entry name" value="PHOSPHORIBOSYLAMINOIMIDAZOLE-SUCCINOCARBOXAMIDE SYNTHASE"/>
    <property type="match status" value="1"/>
</dbReference>
<feature type="transmembrane region" description="Helical" evidence="2">
    <location>
        <begin position="340"/>
        <end position="360"/>
    </location>
</feature>
<keyword evidence="2" id="KW-0472">Membrane</keyword>
<feature type="transmembrane region" description="Helical" evidence="2">
    <location>
        <begin position="785"/>
        <end position="806"/>
    </location>
</feature>
<dbReference type="AlphaFoldDB" id="A0A9P9Y2Y1"/>
<feature type="region of interest" description="Disordered" evidence="1">
    <location>
        <begin position="163"/>
        <end position="305"/>
    </location>
</feature>
<feature type="transmembrane region" description="Helical" evidence="2">
    <location>
        <begin position="630"/>
        <end position="652"/>
    </location>
</feature>
<accession>A0A9P9Y2Y1</accession>
<feature type="transmembrane region" description="Helical" evidence="2">
    <location>
        <begin position="380"/>
        <end position="401"/>
    </location>
</feature>
<keyword evidence="2" id="KW-0812">Transmembrane</keyword>
<keyword evidence="4" id="KW-1185">Reference proteome</keyword>
<feature type="transmembrane region" description="Helical" evidence="2">
    <location>
        <begin position="673"/>
        <end position="696"/>
    </location>
</feature>
<feature type="transmembrane region" description="Helical" evidence="2">
    <location>
        <begin position="483"/>
        <end position="506"/>
    </location>
</feature>
<feature type="compositionally biased region" description="Acidic residues" evidence="1">
    <location>
        <begin position="168"/>
        <end position="195"/>
    </location>
</feature>
<gene>
    <name evidence="3" type="ORF">J7T54_003555</name>
</gene>
<evidence type="ECO:0000313" key="4">
    <source>
        <dbReference type="Proteomes" id="UP001055219"/>
    </source>
</evidence>
<keyword evidence="2" id="KW-1133">Transmembrane helix</keyword>
<name>A0A9P9Y2Y1_9HYPO</name>
<evidence type="ECO:0000313" key="3">
    <source>
        <dbReference type="EMBL" id="KAI6782544.1"/>
    </source>
</evidence>
<dbReference type="InterPro" id="IPR021840">
    <property type="entry name" value="DUF3433"/>
</dbReference>
<feature type="compositionally biased region" description="Low complexity" evidence="1">
    <location>
        <begin position="210"/>
        <end position="223"/>
    </location>
</feature>
<dbReference type="EMBL" id="JAGIXG020000012">
    <property type="protein sequence ID" value="KAI6782544.1"/>
    <property type="molecule type" value="Genomic_DNA"/>
</dbReference>
<dbReference type="OrthoDB" id="3057599at2759"/>
<evidence type="ECO:0000256" key="2">
    <source>
        <dbReference type="SAM" id="Phobius"/>
    </source>
</evidence>
<evidence type="ECO:0000256" key="1">
    <source>
        <dbReference type="SAM" id="MobiDB-lite"/>
    </source>
</evidence>
<feature type="compositionally biased region" description="Basic residues" evidence="1">
    <location>
        <begin position="29"/>
        <end position="45"/>
    </location>
</feature>
<dbReference type="PANTHER" id="PTHR37544">
    <property type="entry name" value="SPRAY-RELATED"/>
    <property type="match status" value="1"/>
</dbReference>
<proteinExistence type="predicted"/>
<reference evidence="3" key="2">
    <citation type="submission" date="2022-07" db="EMBL/GenBank/DDBJ databases">
        <authorList>
            <person name="Goncalves M.F.M."/>
            <person name="Hilario S."/>
            <person name="Van De Peer Y."/>
            <person name="Esteves A.C."/>
            <person name="Alves A."/>
        </authorList>
    </citation>
    <scope>NUCLEOTIDE SEQUENCE</scope>
    <source>
        <strain evidence="3">MUM 19.33</strain>
    </source>
</reference>
<sequence>MNTQNMNFDHVKSPRQWPPQSHSSETSHPHCHHLRGNHQRNHHHRPDGEESSPADSLAPEPSIAPAAAPITPSPPSTSAGIYGPYRHQSYILPPRIKPLSQTVRFDETNLAMLTSPPTGAPSIMGPAPMQGLKDALAVAAGKVTPGVDDAPYIQYAIQALTRRRANENDEDDDEYSDGGFEEEMEGIPTPPEEEDGLLRRPDSTHRRGLQRQSASSTNRQSSQRQREAQLLIQTPASPLQQRQRADSLRSQSLSQHEDFRTLSPVTLRPYSRDTGLDFPSTLPPTSETPAPPLSQTPLPPLPPSNTWVPVTKEMRDNFYPNDNTCPPLTFKPRILRPFSLLLFTALCAFMAAGAVASAAYSSQHDGLVDYPGTIYSGSYFLFRILPQLIGAGILLYAQNIVSTSTRIFPLTTMASEDARERYLALFQKLHVPTFLYPSLQGPWQIRLFNVATWLCIFTVPLLSSLYTCILVDGEWTWAAAQGVAYTLLVLYAILGLSAIVLMTFWFRRWTGLLWDVRSIADILPLLNRCNSVDGYRRAAETNTTMAEIKDALEDHYFDRLGYWRTDTSGGTWYAMGSSGPPADESAVQNIMGRRPASVTSRDTSVPPQQQPPSFMSSAVMSYLPLPLRTFPLVVAASLSGVLLLALLVVSFLPQTRIDRGFEPLLPARPINMAFSAANFLYSFLPSCLGMIVFLLFQSLDHTLRTVQPWAEMTTPDGASARKSILAEYAASSAFGAVFSAARVGHWRVAVTSLTSLLALGIPVLAGGLFMALTGQDGAVRMFPSVPVYGVLLSLLFLTLTALTLVIPRRNGFRLPHEVDTLAGIITLCVARDTVGDEAFRAVRSRADLEGRLGADRKSDPRSESVWTFGHGVRDELVSVRRLKRYTEKGKIMKMMNYGV</sequence>
<feature type="compositionally biased region" description="Polar residues" evidence="1">
    <location>
        <begin position="231"/>
        <end position="254"/>
    </location>
</feature>
<feature type="transmembrane region" description="Helical" evidence="2">
    <location>
        <begin position="451"/>
        <end position="471"/>
    </location>
</feature>
<feature type="region of interest" description="Disordered" evidence="1">
    <location>
        <begin position="1"/>
        <end position="81"/>
    </location>
</feature>
<dbReference type="GeneID" id="75830054"/>
<dbReference type="RefSeq" id="XP_051363400.1">
    <property type="nucleotide sequence ID" value="XM_051505051.1"/>
</dbReference>
<protein>
    <recommendedName>
        <fullName evidence="5">Phosphoribosylaminoimidazole-succinocarboxamide synthase</fullName>
    </recommendedName>
</protein>
<reference evidence="3" key="1">
    <citation type="journal article" date="2021" name="J Fungi (Basel)">
        <title>Genomic and Metabolomic Analyses of the Marine Fungus Emericellopsis cladophorae: Insights into Saltwater Adaptability Mechanisms and Its Biosynthetic Potential.</title>
        <authorList>
            <person name="Goncalves M.F.M."/>
            <person name="Hilario S."/>
            <person name="Van de Peer Y."/>
            <person name="Esteves A.C."/>
            <person name="Alves A."/>
        </authorList>
    </citation>
    <scope>NUCLEOTIDE SEQUENCE</scope>
    <source>
        <strain evidence="3">MUM 19.33</strain>
    </source>
</reference>
<evidence type="ECO:0008006" key="5">
    <source>
        <dbReference type="Google" id="ProtNLM"/>
    </source>
</evidence>
<feature type="transmembrane region" description="Helical" evidence="2">
    <location>
        <begin position="753"/>
        <end position="773"/>
    </location>
</feature>
<dbReference type="Proteomes" id="UP001055219">
    <property type="component" value="Unassembled WGS sequence"/>
</dbReference>